<dbReference type="SUPFAM" id="SSF48425">
    <property type="entry name" value="Sec7 domain"/>
    <property type="match status" value="2"/>
</dbReference>
<evidence type="ECO:0000256" key="3">
    <source>
        <dbReference type="ARBA" id="ARBA00022448"/>
    </source>
</evidence>
<dbReference type="CDD" id="cd00171">
    <property type="entry name" value="Sec7"/>
    <property type="match status" value="1"/>
</dbReference>
<sequence length="1806" mass="204119">MFLKASIERILNDAGTRRKENVELRKACEESLEQLNAELQTFGQQQTENGTGPSCAILPNGNNIFLADRYFPPFELACQSKSSKIVINALDSLQKLISYGHLIGNQPDSDNPEQLLIDRVVQAICAPFQGPHTDDAVQLQIIKGILALILNQTCRIHESSLLLAVRTCFNIYLASKSPINQSTAKGILTQTINYVFTNMERNVVDTVVIPFDENSVVKDVLDSVVYQVSTSLDSCQYENGEQDLKSTNIDFNEPLSPNEQNIILNGSIHSSSPSYYYGINGSSENTTEINVTTNGGTPRQLLQQKLEFNSIEEKDAFLIFRALCKLSMKHLPDEQDPRSHELRSKILSLEMILLVMEHINGQPLPDHHSFVYAIRHFLCVALTQNAVSPTITVFEKALSIIVQLINKWKSHLKKQLEVFFKEILLSILESPSSSFEHKWAVLNALSKIFDDSQSVVDIYVNYDCHMTSANIFEELISHLAKIASSYSSDPSSPTHGQQIAKDREKRMRELALKCLVKALKCLVAWYEDMEIGKEVSIQYPAEEQQQPLQLSTEGSAADVNQIVQVKQQKSLIESGIDLFAKKPAQGLAFLHSKGFIGTEPEDIAAFFHAEERLDKSVIGDYLGDGDSFNQKVMYSYVDTFDFSGVNIEVSIQYPAEEQQQPLQLSTEGSAADVNQIVQVKQQKSLIESGIDLFAKKPAQGLKFLHSKGFIGTEPEDIAAFFHAEERLDKSVIGDYLGDGDSFNQKVMYAYVDTFDFSGVNIVQALRTLLNKFRLPGEAQKIDRIMEKFASRYCECNPQLKIFASADTAYVLSYSIIMLTTDLHNPQVKRKMLKEEYIRMNRGINGQDDLPDEFLSKIYDDIAANEIKTKPGNLKRPKLNSETATIRQRKMFQNLELESISQVAHSLMEAATFTHVEFTTAKHFEQVQLMFELIWSFCLAAFSIGLQSSEDPAIWRCCLQGFSEGVRVACLFRLTVQREAFVQALTKFTLLTANSSLSEMRPKNVETIKLLIQIGVENGNHLEQCWYDVLKCISQLELVQSISTGNHDSSKLTGDAIIQFVRALCQVSLEELCSPGGPSMFMLQKIVEISFYNMNRIRIEWSMIWNVLGEHFNLAGCSSNGNISHFALEALRQLSMKFLEKGELPNFRFQKEFLHPFEVIMDRNRSLACREMIVTCVTHMVHSHADKIRSGWRNIFSLFSMAATEKDERIVEQAFTTTAEIIGDVFPKHFAELSPDSFHDAIKCLSGFACNPAFPDTSMESIRLIRLAAALVDKHSDLINANWGSNSGRPESFKDLSSTEGHPIWIKGWLPIIFELSCIVNRCKLDVRTRSLTVLFELVKSYGAKFGDDAWTDFFKIIFRIFDFGKIDELGNESTGYLKYYFDDFVLRNSKENSYSKENNNSIGKFMKNSMKGKGEIKVKNNFIWRRLNKEQKNEWMITTCNHALYAIVDVFSEYYISLGPLLLPEIYKQLYWCVEQGNELLARSAINCLENLVVSNGNKFNKQMWDQTTEQLIRIFDCSVVDVDSTESLTNAHPAKSTIASATNSPSTTPNDEGCGSFEDCVLLSSITRCIIQLEVVDAVSNILFGRNAFKVEPPAKRPSNTFTNERGGNGGGEGRSEDSFSIGELPSMFQYLSTKNLMCLADALLRSHSMARRLSSNTTAQRNLLWKATFKGRSKPNMQKLEAHSIHCALNILFQLYAQSSNGEPEVVEMFKKQLQKTVKYALEYYLTSHSDTFRSYWLTVVQMILNRTCDLPNDRFDELGVEFRLSLTSLIESEEQPIIRSALHRVVQRFITHEHPNSSINTIS</sequence>
<feature type="domain" description="SEC7" evidence="9">
    <location>
        <begin position="675"/>
        <end position="864"/>
    </location>
</feature>
<dbReference type="Proteomes" id="UP000887560">
    <property type="component" value="Unplaced"/>
</dbReference>
<dbReference type="WBParaSite" id="scf7180000423159.g10349">
    <property type="protein sequence ID" value="scf7180000423159.g10349"/>
    <property type="gene ID" value="scf7180000423159.g10349"/>
</dbReference>
<keyword evidence="7" id="KW-0175">Coiled coil</keyword>
<dbReference type="FunFam" id="1.10.1000.11:FF:000003">
    <property type="entry name" value="Brefeldin A-inhibited guanine nucleotide-exchange protein 1"/>
    <property type="match status" value="1"/>
</dbReference>
<dbReference type="InterPro" id="IPR032691">
    <property type="entry name" value="Mon2/Sec7/BIG1-like_HUS"/>
</dbReference>
<evidence type="ECO:0000313" key="10">
    <source>
        <dbReference type="Proteomes" id="UP000887560"/>
    </source>
</evidence>
<dbReference type="SMART" id="SM00222">
    <property type="entry name" value="Sec7"/>
    <property type="match status" value="1"/>
</dbReference>
<organism evidence="10 11">
    <name type="scientific">Meloidogyne floridensis</name>
    <dbReference type="NCBI Taxonomy" id="298350"/>
    <lineage>
        <taxon>Eukaryota</taxon>
        <taxon>Metazoa</taxon>
        <taxon>Ecdysozoa</taxon>
        <taxon>Nematoda</taxon>
        <taxon>Chromadorea</taxon>
        <taxon>Rhabditida</taxon>
        <taxon>Tylenchina</taxon>
        <taxon>Tylenchomorpha</taxon>
        <taxon>Tylenchoidea</taxon>
        <taxon>Meloidogynidae</taxon>
        <taxon>Meloidogyninae</taxon>
        <taxon>Meloidogyne</taxon>
    </lineage>
</organism>
<dbReference type="SUPFAM" id="SSF48371">
    <property type="entry name" value="ARM repeat"/>
    <property type="match status" value="2"/>
</dbReference>
<dbReference type="Pfam" id="PF12783">
    <property type="entry name" value="Sec7-like_HUS"/>
    <property type="match status" value="1"/>
</dbReference>
<keyword evidence="5" id="KW-0653">Protein transport</keyword>
<dbReference type="InterPro" id="IPR016024">
    <property type="entry name" value="ARM-type_fold"/>
</dbReference>
<dbReference type="GO" id="GO:0016020">
    <property type="term" value="C:membrane"/>
    <property type="evidence" value="ECO:0007669"/>
    <property type="project" value="UniProtKB-SubCell"/>
</dbReference>
<evidence type="ECO:0000256" key="2">
    <source>
        <dbReference type="ARBA" id="ARBA00004496"/>
    </source>
</evidence>
<dbReference type="InterPro" id="IPR035999">
    <property type="entry name" value="Sec7_dom_sf"/>
</dbReference>
<reference evidence="11" key="1">
    <citation type="submission" date="2022-11" db="UniProtKB">
        <authorList>
            <consortium name="WormBaseParasite"/>
        </authorList>
    </citation>
    <scope>IDENTIFICATION</scope>
</reference>
<dbReference type="Pfam" id="PF01369">
    <property type="entry name" value="Sec7"/>
    <property type="match status" value="2"/>
</dbReference>
<dbReference type="GO" id="GO:0005737">
    <property type="term" value="C:cytoplasm"/>
    <property type="evidence" value="ECO:0007669"/>
    <property type="project" value="UniProtKB-SubCell"/>
</dbReference>
<feature type="domain" description="SEC7" evidence="9">
    <location>
        <begin position="561"/>
        <end position="678"/>
    </location>
</feature>
<comment type="subcellular location">
    <subcellularLocation>
        <location evidence="2">Cytoplasm</location>
    </subcellularLocation>
    <subcellularLocation>
        <location evidence="1">Membrane</location>
    </subcellularLocation>
</comment>
<evidence type="ECO:0000256" key="8">
    <source>
        <dbReference type="SAM" id="MobiDB-lite"/>
    </source>
</evidence>
<dbReference type="InterPro" id="IPR023394">
    <property type="entry name" value="Sec7_C_sf"/>
</dbReference>
<keyword evidence="4" id="KW-0963">Cytoplasm</keyword>
<dbReference type="InterPro" id="IPR015403">
    <property type="entry name" value="Mon2/Sec7/BIG1-like_HDS"/>
</dbReference>
<dbReference type="Pfam" id="PF16213">
    <property type="entry name" value="DCB"/>
    <property type="match status" value="1"/>
</dbReference>
<name>A0A915P4I1_9BILA</name>
<dbReference type="PROSITE" id="PS50190">
    <property type="entry name" value="SEC7"/>
    <property type="match status" value="2"/>
</dbReference>
<feature type="coiled-coil region" evidence="7">
    <location>
        <begin position="18"/>
        <end position="45"/>
    </location>
</feature>
<evidence type="ECO:0000256" key="7">
    <source>
        <dbReference type="SAM" id="Coils"/>
    </source>
</evidence>
<evidence type="ECO:0000256" key="4">
    <source>
        <dbReference type="ARBA" id="ARBA00022490"/>
    </source>
</evidence>
<evidence type="ECO:0000256" key="6">
    <source>
        <dbReference type="ARBA" id="ARBA00023136"/>
    </source>
</evidence>
<dbReference type="PANTHER" id="PTHR10663">
    <property type="entry name" value="GUANYL-NUCLEOTIDE EXCHANGE FACTOR"/>
    <property type="match status" value="1"/>
</dbReference>
<dbReference type="Pfam" id="PF20252">
    <property type="entry name" value="BIG2_C"/>
    <property type="match status" value="1"/>
</dbReference>
<dbReference type="InterPro" id="IPR046455">
    <property type="entry name" value="Sec7/BIG1-like_C"/>
</dbReference>
<protein>
    <submittedName>
        <fullName evidence="11">SEC7 domain-containing protein</fullName>
    </submittedName>
</protein>
<proteinExistence type="predicted"/>
<dbReference type="Gene3D" id="1.10.1000.11">
    <property type="entry name" value="Arf Nucleotide-binding Site Opener,domain 2"/>
    <property type="match status" value="1"/>
</dbReference>
<dbReference type="GO" id="GO:0032012">
    <property type="term" value="P:regulation of ARF protein signal transduction"/>
    <property type="evidence" value="ECO:0007669"/>
    <property type="project" value="InterPro"/>
</dbReference>
<dbReference type="GO" id="GO:0005085">
    <property type="term" value="F:guanyl-nucleotide exchange factor activity"/>
    <property type="evidence" value="ECO:0007669"/>
    <property type="project" value="InterPro"/>
</dbReference>
<evidence type="ECO:0000256" key="1">
    <source>
        <dbReference type="ARBA" id="ARBA00004370"/>
    </source>
</evidence>
<dbReference type="FunFam" id="1.10.220.20:FF:000002">
    <property type="entry name" value="Brefeldin A-inhibited guanine nucleotide-exchange protein 1"/>
    <property type="match status" value="2"/>
</dbReference>
<evidence type="ECO:0000313" key="11">
    <source>
        <dbReference type="WBParaSite" id="scf7180000423159.g10349"/>
    </source>
</evidence>
<dbReference type="Gene3D" id="1.10.220.20">
    <property type="match status" value="2"/>
</dbReference>
<dbReference type="PANTHER" id="PTHR10663:SF375">
    <property type="entry name" value="LD29171P"/>
    <property type="match status" value="1"/>
</dbReference>
<dbReference type="InterPro" id="IPR032629">
    <property type="entry name" value="DCB_dom"/>
</dbReference>
<keyword evidence="6" id="KW-0472">Membrane</keyword>
<accession>A0A915P4I1</accession>
<feature type="region of interest" description="Disordered" evidence="8">
    <location>
        <begin position="1595"/>
        <end position="1620"/>
    </location>
</feature>
<keyword evidence="3" id="KW-0813">Transport</keyword>
<evidence type="ECO:0000256" key="5">
    <source>
        <dbReference type="ARBA" id="ARBA00022927"/>
    </source>
</evidence>
<dbReference type="GO" id="GO:0015031">
    <property type="term" value="P:protein transport"/>
    <property type="evidence" value="ECO:0007669"/>
    <property type="project" value="UniProtKB-KW"/>
</dbReference>
<evidence type="ECO:0000259" key="9">
    <source>
        <dbReference type="PROSITE" id="PS50190"/>
    </source>
</evidence>
<keyword evidence="10" id="KW-1185">Reference proteome</keyword>
<dbReference type="Pfam" id="PF09324">
    <property type="entry name" value="Sec7-like_HDS"/>
    <property type="match status" value="1"/>
</dbReference>
<dbReference type="InterPro" id="IPR000904">
    <property type="entry name" value="Sec7_dom"/>
</dbReference>